<reference evidence="1" key="1">
    <citation type="submission" date="2024-09" db="EMBL/GenBank/DDBJ databases">
        <title>Black Yeasts Isolated from many extreme environments.</title>
        <authorList>
            <person name="Coleine C."/>
            <person name="Stajich J.E."/>
            <person name="Selbmann L."/>
        </authorList>
    </citation>
    <scope>NUCLEOTIDE SEQUENCE</scope>
    <source>
        <strain evidence="1">CCFEE 5737</strain>
    </source>
</reference>
<protein>
    <submittedName>
        <fullName evidence="1">Uncharacterized protein</fullName>
    </submittedName>
</protein>
<sequence length="63" mass="7344">MSGCDSSFNAYYHETHALDVPELVDEGDSRFEDDESLHDTDYDDDDDKDDDFERWISHGERAI</sequence>
<dbReference type="EMBL" id="JAWDJW010006952">
    <property type="protein sequence ID" value="KAK3063190.1"/>
    <property type="molecule type" value="Genomic_DNA"/>
</dbReference>
<proteinExistence type="predicted"/>
<feature type="non-terminal residue" evidence="1">
    <location>
        <position position="63"/>
    </location>
</feature>
<keyword evidence="2" id="KW-1185">Reference proteome</keyword>
<evidence type="ECO:0000313" key="1">
    <source>
        <dbReference type="EMBL" id="KAK3063190.1"/>
    </source>
</evidence>
<organism evidence="1 2">
    <name type="scientific">Coniosporium uncinatum</name>
    <dbReference type="NCBI Taxonomy" id="93489"/>
    <lineage>
        <taxon>Eukaryota</taxon>
        <taxon>Fungi</taxon>
        <taxon>Dikarya</taxon>
        <taxon>Ascomycota</taxon>
        <taxon>Pezizomycotina</taxon>
        <taxon>Dothideomycetes</taxon>
        <taxon>Dothideomycetes incertae sedis</taxon>
        <taxon>Coniosporium</taxon>
    </lineage>
</organism>
<name>A0ACC3D801_9PEZI</name>
<gene>
    <name evidence="1" type="ORF">LTS18_002351</name>
</gene>
<comment type="caution">
    <text evidence="1">The sequence shown here is derived from an EMBL/GenBank/DDBJ whole genome shotgun (WGS) entry which is preliminary data.</text>
</comment>
<accession>A0ACC3D801</accession>
<dbReference type="Proteomes" id="UP001186974">
    <property type="component" value="Unassembled WGS sequence"/>
</dbReference>
<evidence type="ECO:0000313" key="2">
    <source>
        <dbReference type="Proteomes" id="UP001186974"/>
    </source>
</evidence>